<accession>A0A9W9DKW1</accession>
<protein>
    <submittedName>
        <fullName evidence="3">Uncharacterized protein</fullName>
    </submittedName>
</protein>
<keyword evidence="2" id="KW-0732">Signal</keyword>
<evidence type="ECO:0000256" key="1">
    <source>
        <dbReference type="SAM" id="MobiDB-lite"/>
    </source>
</evidence>
<dbReference type="EMBL" id="JAOTPV010000017">
    <property type="protein sequence ID" value="KAJ4473836.1"/>
    <property type="molecule type" value="Genomic_DNA"/>
</dbReference>
<gene>
    <name evidence="3" type="ORF">J3R30DRAFT_3406678</name>
</gene>
<evidence type="ECO:0000313" key="4">
    <source>
        <dbReference type="Proteomes" id="UP001150266"/>
    </source>
</evidence>
<keyword evidence="4" id="KW-1185">Reference proteome</keyword>
<feature type="region of interest" description="Disordered" evidence="1">
    <location>
        <begin position="56"/>
        <end position="132"/>
    </location>
</feature>
<organism evidence="3 4">
    <name type="scientific">Lentinula aciculospora</name>
    <dbReference type="NCBI Taxonomy" id="153920"/>
    <lineage>
        <taxon>Eukaryota</taxon>
        <taxon>Fungi</taxon>
        <taxon>Dikarya</taxon>
        <taxon>Basidiomycota</taxon>
        <taxon>Agaricomycotina</taxon>
        <taxon>Agaricomycetes</taxon>
        <taxon>Agaricomycetidae</taxon>
        <taxon>Agaricales</taxon>
        <taxon>Marasmiineae</taxon>
        <taxon>Omphalotaceae</taxon>
        <taxon>Lentinula</taxon>
    </lineage>
</organism>
<dbReference type="OrthoDB" id="10508931at2759"/>
<reference evidence="3" key="1">
    <citation type="submission" date="2022-08" db="EMBL/GenBank/DDBJ databases">
        <title>A Global Phylogenomic Analysis of the Shiitake Genus Lentinula.</title>
        <authorList>
            <consortium name="DOE Joint Genome Institute"/>
            <person name="Sierra-Patev S."/>
            <person name="Min B."/>
            <person name="Naranjo-Ortiz M."/>
            <person name="Looney B."/>
            <person name="Konkel Z."/>
            <person name="Slot J.C."/>
            <person name="Sakamoto Y."/>
            <person name="Steenwyk J.L."/>
            <person name="Rokas A."/>
            <person name="Carro J."/>
            <person name="Camarero S."/>
            <person name="Ferreira P."/>
            <person name="Molpeceres G."/>
            <person name="Ruiz-Duenas F.J."/>
            <person name="Serrano A."/>
            <person name="Henrissat B."/>
            <person name="Drula E."/>
            <person name="Hughes K.W."/>
            <person name="Mata J.L."/>
            <person name="Ishikawa N.K."/>
            <person name="Vargas-Isla R."/>
            <person name="Ushijima S."/>
            <person name="Smith C.A."/>
            <person name="Ahrendt S."/>
            <person name="Andreopoulos W."/>
            <person name="He G."/>
            <person name="Labutti K."/>
            <person name="Lipzen A."/>
            <person name="Ng V."/>
            <person name="Riley R."/>
            <person name="Sandor L."/>
            <person name="Barry K."/>
            <person name="Martinez A.T."/>
            <person name="Xiao Y."/>
            <person name="Gibbons J.G."/>
            <person name="Terashima K."/>
            <person name="Grigoriev I.V."/>
            <person name="Hibbett D.S."/>
        </authorList>
    </citation>
    <scope>NUCLEOTIDE SEQUENCE</scope>
    <source>
        <strain evidence="3">JLM2183</strain>
    </source>
</reference>
<comment type="caution">
    <text evidence="3">The sequence shown here is derived from an EMBL/GenBank/DDBJ whole genome shotgun (WGS) entry which is preliminary data.</text>
</comment>
<name>A0A9W9DKW1_9AGAR</name>
<feature type="chain" id="PRO_5040750352" evidence="2">
    <location>
        <begin position="19"/>
        <end position="132"/>
    </location>
</feature>
<proteinExistence type="predicted"/>
<sequence>MRVLSTLHILVLISGIVALPMRIDGSTASSKTSAEPGPPSWRRDLVLTIPSLKENELANSVSGVPAPPSARNEADQSSSPTNWSNGDDSGAKAVPPSWERSEVRQNASPGPPSWKRDVSMSIAAHAWGGETS</sequence>
<feature type="signal peptide" evidence="2">
    <location>
        <begin position="1"/>
        <end position="18"/>
    </location>
</feature>
<evidence type="ECO:0000256" key="2">
    <source>
        <dbReference type="SAM" id="SignalP"/>
    </source>
</evidence>
<evidence type="ECO:0000313" key="3">
    <source>
        <dbReference type="EMBL" id="KAJ4473836.1"/>
    </source>
</evidence>
<feature type="compositionally biased region" description="Polar residues" evidence="1">
    <location>
        <begin position="75"/>
        <end position="87"/>
    </location>
</feature>
<dbReference type="AlphaFoldDB" id="A0A9W9DKW1"/>
<dbReference type="Proteomes" id="UP001150266">
    <property type="component" value="Unassembled WGS sequence"/>
</dbReference>